<reference evidence="2 4" key="1">
    <citation type="submission" date="2018-12" db="EMBL/GenBank/DDBJ databases">
        <title>Venturia inaequalis Genome Resource.</title>
        <authorList>
            <person name="Lichtner F.J."/>
        </authorList>
    </citation>
    <scope>NUCLEOTIDE SEQUENCE [LARGE SCALE GENOMIC DNA]</scope>
    <source>
        <strain evidence="2 4">120213</strain>
        <strain evidence="3 5">DMI_063113</strain>
    </source>
</reference>
<dbReference type="AlphaFoldDB" id="A0A8H3U5G3"/>
<gene>
    <name evidence="3" type="ORF">EG327_000469</name>
    <name evidence="2" type="ORF">EG328_011319</name>
</gene>
<keyword evidence="5" id="KW-1185">Reference proteome</keyword>
<dbReference type="EMBL" id="WNWS01000823">
    <property type="protein sequence ID" value="KAE9963538.1"/>
    <property type="molecule type" value="Genomic_DNA"/>
</dbReference>
<evidence type="ECO:0000313" key="2">
    <source>
        <dbReference type="EMBL" id="KAE9963538.1"/>
    </source>
</evidence>
<evidence type="ECO:0000313" key="5">
    <source>
        <dbReference type="Proteomes" id="UP000490939"/>
    </source>
</evidence>
<protein>
    <submittedName>
        <fullName evidence="2">Uncharacterized protein</fullName>
    </submittedName>
</protein>
<organism evidence="2 4">
    <name type="scientific">Venturia inaequalis</name>
    <name type="common">Apple scab fungus</name>
    <dbReference type="NCBI Taxonomy" id="5025"/>
    <lineage>
        <taxon>Eukaryota</taxon>
        <taxon>Fungi</taxon>
        <taxon>Dikarya</taxon>
        <taxon>Ascomycota</taxon>
        <taxon>Pezizomycotina</taxon>
        <taxon>Dothideomycetes</taxon>
        <taxon>Pleosporomycetidae</taxon>
        <taxon>Venturiales</taxon>
        <taxon>Venturiaceae</taxon>
        <taxon>Venturia</taxon>
    </lineage>
</organism>
<evidence type="ECO:0000256" key="1">
    <source>
        <dbReference type="SAM" id="MobiDB-lite"/>
    </source>
</evidence>
<feature type="region of interest" description="Disordered" evidence="1">
    <location>
        <begin position="23"/>
        <end position="47"/>
    </location>
</feature>
<evidence type="ECO:0000313" key="3">
    <source>
        <dbReference type="EMBL" id="KAE9965464.1"/>
    </source>
</evidence>
<evidence type="ECO:0000313" key="4">
    <source>
        <dbReference type="Proteomes" id="UP000447873"/>
    </source>
</evidence>
<comment type="caution">
    <text evidence="2">The sequence shown here is derived from an EMBL/GenBank/DDBJ whole genome shotgun (WGS) entry which is preliminary data.</text>
</comment>
<feature type="compositionally biased region" description="Low complexity" evidence="1">
    <location>
        <begin position="31"/>
        <end position="45"/>
    </location>
</feature>
<name>A0A8H3U5G3_VENIN</name>
<sequence>MPSTPTTPLHQIVDIEALLAATRPPTPSPIMTPSTPTSSTPTISTRANSPNSLVTDLFKPSTNPAIEYLLEVQEILVDAEFLLHTKKRALTRANRALALAAHSVIAAEKEVVAAACDVEFVREDMRKHIVGCKEDIKTGYQRWRVENDLELAAARLKVLELEKRKIDFGELDELMEIAVSEEGEKRKTAAEFIPVTLEALRP</sequence>
<dbReference type="EMBL" id="WNWR01001092">
    <property type="protein sequence ID" value="KAE9965464.1"/>
    <property type="molecule type" value="Genomic_DNA"/>
</dbReference>
<proteinExistence type="predicted"/>
<accession>A0A8H3U5G3</accession>
<dbReference type="Proteomes" id="UP000490939">
    <property type="component" value="Unassembled WGS sequence"/>
</dbReference>
<dbReference type="Proteomes" id="UP000447873">
    <property type="component" value="Unassembled WGS sequence"/>
</dbReference>